<dbReference type="InterPro" id="IPR036938">
    <property type="entry name" value="PAP2/HPO_sf"/>
</dbReference>
<organism evidence="3 4">
    <name type="scientific">Brevundimonas mediterranea</name>
    <dbReference type="NCBI Taxonomy" id="74329"/>
    <lineage>
        <taxon>Bacteria</taxon>
        <taxon>Pseudomonadati</taxon>
        <taxon>Pseudomonadota</taxon>
        <taxon>Alphaproteobacteria</taxon>
        <taxon>Caulobacterales</taxon>
        <taxon>Caulobacteraceae</taxon>
        <taxon>Brevundimonas</taxon>
    </lineage>
</organism>
<dbReference type="AlphaFoldDB" id="A0A7Z8Y0Y9"/>
<keyword evidence="4" id="KW-1185">Reference proteome</keyword>
<dbReference type="InterPro" id="IPR001011">
    <property type="entry name" value="Acid_Pase_classA_bac"/>
</dbReference>
<evidence type="ECO:0000256" key="2">
    <source>
        <dbReference type="SAM" id="SignalP"/>
    </source>
</evidence>
<sequence>MRPVAALIAATVILPSLPLAACAPAGRTAPHPIFSATDEGYLSPGVVARLAQAATPAPVAGSTQDAADRAASARFTALEDSDRWLMATAHAELRPPLALQHFDCALGVRLGSAETPTLDRMMAKVFHDAQAAVVLAQAQARGRRARPVAEDPARRACQTLTPAMRRSPSAPSAGAAVGTAYAEALALIAPDRAAAVRRIGHEIGVSRQICAMDYPSDGLAGEALGRAVVAEIVATPDFQAEIAAARDELAAARATGRTNPGCAAERAALAVPLP</sequence>
<feature type="signal peptide" evidence="2">
    <location>
        <begin position="1"/>
        <end position="21"/>
    </location>
</feature>
<keyword evidence="2" id="KW-0732">Signal</keyword>
<dbReference type="PRINTS" id="PR00483">
    <property type="entry name" value="BACPHPHTASE"/>
</dbReference>
<comment type="caution">
    <text evidence="3">The sequence shown here is derived from an EMBL/GenBank/DDBJ whole genome shotgun (WGS) entry which is preliminary data.</text>
</comment>
<dbReference type="Gene3D" id="1.20.144.10">
    <property type="entry name" value="Phosphatidic acid phosphatase type 2/haloperoxidase"/>
    <property type="match status" value="1"/>
</dbReference>
<feature type="chain" id="PRO_5031308657" description="Acid phosphatase" evidence="2">
    <location>
        <begin position="22"/>
        <end position="274"/>
    </location>
</feature>
<dbReference type="EMBL" id="UXHF01000118">
    <property type="protein sequence ID" value="VDC48764.1"/>
    <property type="molecule type" value="Genomic_DNA"/>
</dbReference>
<proteinExistence type="inferred from homology"/>
<dbReference type="GO" id="GO:0030288">
    <property type="term" value="C:outer membrane-bounded periplasmic space"/>
    <property type="evidence" value="ECO:0007669"/>
    <property type="project" value="InterPro"/>
</dbReference>
<keyword evidence="1" id="KW-0378">Hydrolase</keyword>
<dbReference type="PIRSF" id="PIRSF000897">
    <property type="entry name" value="Acid_Ptase_ClsA"/>
    <property type="match status" value="1"/>
</dbReference>
<dbReference type="RefSeq" id="WP_154726962.1">
    <property type="nucleotide sequence ID" value="NZ_UXHF01000118.1"/>
</dbReference>
<comment type="catalytic activity">
    <reaction evidence="1">
        <text>a phosphate monoester + H2O = an alcohol + phosphate</text>
        <dbReference type="Rhea" id="RHEA:15017"/>
        <dbReference type="ChEBI" id="CHEBI:15377"/>
        <dbReference type="ChEBI" id="CHEBI:30879"/>
        <dbReference type="ChEBI" id="CHEBI:43474"/>
        <dbReference type="ChEBI" id="CHEBI:67140"/>
        <dbReference type="EC" id="3.1.3.2"/>
    </reaction>
</comment>
<dbReference type="SUPFAM" id="SSF48317">
    <property type="entry name" value="Acid phosphatase/Vanadium-dependent haloperoxidase"/>
    <property type="match status" value="1"/>
</dbReference>
<evidence type="ECO:0000256" key="1">
    <source>
        <dbReference type="PIRNR" id="PIRNR000897"/>
    </source>
</evidence>
<gene>
    <name evidence="3" type="primary">phoC_3</name>
    <name evidence="3" type="ORF">BREV_BREV_03300</name>
</gene>
<dbReference type="Proteomes" id="UP000289220">
    <property type="component" value="Unassembled WGS sequence"/>
</dbReference>
<dbReference type="GO" id="GO:0003993">
    <property type="term" value="F:acid phosphatase activity"/>
    <property type="evidence" value="ECO:0007669"/>
    <property type="project" value="UniProtKB-EC"/>
</dbReference>
<dbReference type="EC" id="3.1.3.2" evidence="1"/>
<accession>A0A7Z8Y0Y9</accession>
<evidence type="ECO:0000313" key="4">
    <source>
        <dbReference type="Proteomes" id="UP000289220"/>
    </source>
</evidence>
<comment type="similarity">
    <text evidence="1">Belongs to the class A bacterial acid phosphatase family.</text>
</comment>
<name>A0A7Z8Y0Y9_9CAUL</name>
<protein>
    <recommendedName>
        <fullName evidence="1">Acid phosphatase</fullName>
        <ecNumber evidence="1">3.1.3.2</ecNumber>
    </recommendedName>
</protein>
<evidence type="ECO:0000313" key="3">
    <source>
        <dbReference type="EMBL" id="VDC48764.1"/>
    </source>
</evidence>
<reference evidence="3 4" key="1">
    <citation type="submission" date="2018-11" db="EMBL/GenBank/DDBJ databases">
        <authorList>
            <person name="Peiro R."/>
            <person name="Begona"/>
            <person name="Cbmso G."/>
            <person name="Lopez M."/>
            <person name="Gonzalez S."/>
            <person name="Sacristan E."/>
            <person name="Castillo E."/>
        </authorList>
    </citation>
    <scope>NUCLEOTIDE SEQUENCE [LARGE SCALE GENOMIC DNA]</scope>
    <source>
        <strain evidence="3">Brev_genome</strain>
    </source>
</reference>